<feature type="domain" description="Synaptojanin-1/2 RNA recognition motif" evidence="3">
    <location>
        <begin position="143"/>
        <end position="283"/>
    </location>
</feature>
<dbReference type="GO" id="GO:0048488">
    <property type="term" value="P:synaptic vesicle endocytosis"/>
    <property type="evidence" value="ECO:0007669"/>
    <property type="project" value="TreeGrafter"/>
</dbReference>
<evidence type="ECO:0000259" key="3">
    <source>
        <dbReference type="SMART" id="SM01165"/>
    </source>
</evidence>
<feature type="domain" description="Inositol polyphosphate-related phosphatase" evidence="2">
    <location>
        <begin position="1"/>
        <end position="150"/>
    </location>
</feature>
<dbReference type="AlphaFoldDB" id="A0A2G8JBG6"/>
<sequence>GRGVLSHDYVFWCGDFNYRIDMENELVKDSIQSGNYEDLKLFDQLLISKQEGESFEDFNEGNIQFAPTYKYDVFSDDYDTSEKNRTPAWTDRVLWRRKFPDYLMDGPEDFEAVTSNWDPGNILHYGRAELRVSDHRPVIAIFEIEVLKVDEEKRETLYHDIFCQQGPPDGTVIISLPNGEEFDDLMVDNTLEGMSGCGDVILVRFVNDTMVLTFRDGRDALEALKFDGIELCQKLLSVKLKNEAWKQQLEEELAMFTPNTERLFNPISSSLLGESFDIPSMSFDIDDEELQMFDTSLDVNTELPAPLVPSATRSYTPSPSDEGPQRPPRPSKPAKAPPRPAKRPTAKTETVV</sequence>
<dbReference type="InterPro" id="IPR046985">
    <property type="entry name" value="IP5"/>
</dbReference>
<dbReference type="GO" id="GO:0003676">
    <property type="term" value="F:nucleic acid binding"/>
    <property type="evidence" value="ECO:0007669"/>
    <property type="project" value="InterPro"/>
</dbReference>
<name>A0A2G8JBG6_STIJA</name>
<dbReference type="InterPro" id="IPR035979">
    <property type="entry name" value="RBD_domain_sf"/>
</dbReference>
<keyword evidence="5" id="KW-1185">Reference proteome</keyword>
<dbReference type="Pfam" id="PF08952">
    <property type="entry name" value="DUF1866"/>
    <property type="match status" value="1"/>
</dbReference>
<gene>
    <name evidence="4" type="ORF">BSL78_30104</name>
</gene>
<dbReference type="Gene3D" id="3.30.70.330">
    <property type="match status" value="1"/>
</dbReference>
<dbReference type="InterPro" id="IPR036691">
    <property type="entry name" value="Endo/exonu/phosph_ase_sf"/>
</dbReference>
<evidence type="ECO:0000313" key="5">
    <source>
        <dbReference type="Proteomes" id="UP000230750"/>
    </source>
</evidence>
<organism evidence="4 5">
    <name type="scientific">Stichopus japonicus</name>
    <name type="common">Sea cucumber</name>
    <dbReference type="NCBI Taxonomy" id="307972"/>
    <lineage>
        <taxon>Eukaryota</taxon>
        <taxon>Metazoa</taxon>
        <taxon>Echinodermata</taxon>
        <taxon>Eleutherozoa</taxon>
        <taxon>Echinozoa</taxon>
        <taxon>Holothuroidea</taxon>
        <taxon>Aspidochirotacea</taxon>
        <taxon>Aspidochirotida</taxon>
        <taxon>Stichopodidae</taxon>
        <taxon>Apostichopus</taxon>
    </lineage>
</organism>
<evidence type="ECO:0000256" key="1">
    <source>
        <dbReference type="SAM" id="MobiDB-lite"/>
    </source>
</evidence>
<dbReference type="SUPFAM" id="SSF54928">
    <property type="entry name" value="RNA-binding domain, RBD"/>
    <property type="match status" value="1"/>
</dbReference>
<dbReference type="GO" id="GO:0098793">
    <property type="term" value="C:presynapse"/>
    <property type="evidence" value="ECO:0007669"/>
    <property type="project" value="GOC"/>
</dbReference>
<dbReference type="InterPro" id="IPR015047">
    <property type="entry name" value="SYNJ1/2_RRM"/>
</dbReference>
<evidence type="ECO:0000259" key="2">
    <source>
        <dbReference type="SMART" id="SM00128"/>
    </source>
</evidence>
<feature type="region of interest" description="Disordered" evidence="1">
    <location>
        <begin position="301"/>
        <end position="352"/>
    </location>
</feature>
<dbReference type="OrthoDB" id="1925875at2759"/>
<dbReference type="InterPro" id="IPR012677">
    <property type="entry name" value="Nucleotide-bd_a/b_plait_sf"/>
</dbReference>
<reference evidence="4 5" key="1">
    <citation type="journal article" date="2017" name="PLoS Biol.">
        <title>The sea cucumber genome provides insights into morphological evolution and visceral regeneration.</title>
        <authorList>
            <person name="Zhang X."/>
            <person name="Sun L."/>
            <person name="Yuan J."/>
            <person name="Sun Y."/>
            <person name="Gao Y."/>
            <person name="Zhang L."/>
            <person name="Li S."/>
            <person name="Dai H."/>
            <person name="Hamel J.F."/>
            <person name="Liu C."/>
            <person name="Yu Y."/>
            <person name="Liu S."/>
            <person name="Lin W."/>
            <person name="Guo K."/>
            <person name="Jin S."/>
            <person name="Xu P."/>
            <person name="Storey K.B."/>
            <person name="Huan P."/>
            <person name="Zhang T."/>
            <person name="Zhou Y."/>
            <person name="Zhang J."/>
            <person name="Lin C."/>
            <person name="Li X."/>
            <person name="Xing L."/>
            <person name="Huo D."/>
            <person name="Sun M."/>
            <person name="Wang L."/>
            <person name="Mercier A."/>
            <person name="Li F."/>
            <person name="Yang H."/>
            <person name="Xiang J."/>
        </authorList>
    </citation>
    <scope>NUCLEOTIDE SEQUENCE [LARGE SCALE GENOMIC DNA]</scope>
    <source>
        <strain evidence="4">Shaxun</strain>
        <tissue evidence="4">Muscle</tissue>
    </source>
</reference>
<evidence type="ECO:0000313" key="4">
    <source>
        <dbReference type="EMBL" id="PIK33082.1"/>
    </source>
</evidence>
<accession>A0A2G8JBG6</accession>
<proteinExistence type="predicted"/>
<dbReference type="STRING" id="307972.A0A2G8JBG6"/>
<dbReference type="GO" id="GO:0046856">
    <property type="term" value="P:phosphatidylinositol dephosphorylation"/>
    <property type="evidence" value="ECO:0007669"/>
    <property type="project" value="InterPro"/>
</dbReference>
<dbReference type="SMART" id="SM00128">
    <property type="entry name" value="IPPc"/>
    <property type="match status" value="1"/>
</dbReference>
<protein>
    <submittedName>
        <fullName evidence="4">Putative synaptojanin-1-like</fullName>
    </submittedName>
</protein>
<dbReference type="Pfam" id="PF22669">
    <property type="entry name" value="Exo_endo_phos2"/>
    <property type="match status" value="1"/>
</dbReference>
<dbReference type="GO" id="GO:0004439">
    <property type="term" value="F:phosphatidylinositol-4,5-bisphosphate 5-phosphatase activity"/>
    <property type="evidence" value="ECO:0007669"/>
    <property type="project" value="TreeGrafter"/>
</dbReference>
<feature type="non-terminal residue" evidence="4">
    <location>
        <position position="1"/>
    </location>
</feature>
<dbReference type="InterPro" id="IPR000300">
    <property type="entry name" value="IPPc"/>
</dbReference>
<dbReference type="PANTHER" id="PTHR11200">
    <property type="entry name" value="INOSITOL 5-PHOSPHATASE"/>
    <property type="match status" value="1"/>
</dbReference>
<dbReference type="SMART" id="SM01165">
    <property type="entry name" value="DUF1866"/>
    <property type="match status" value="1"/>
</dbReference>
<dbReference type="Gene3D" id="3.60.10.10">
    <property type="entry name" value="Endonuclease/exonuclease/phosphatase"/>
    <property type="match status" value="1"/>
</dbReference>
<dbReference type="PANTHER" id="PTHR11200:SF257">
    <property type="entry name" value="PHOSPHOINOSITIDE 5-PHOSPHATASE"/>
    <property type="match status" value="1"/>
</dbReference>
<dbReference type="SUPFAM" id="SSF56219">
    <property type="entry name" value="DNase I-like"/>
    <property type="match status" value="1"/>
</dbReference>
<dbReference type="EMBL" id="MRZV01002749">
    <property type="protein sequence ID" value="PIK33082.1"/>
    <property type="molecule type" value="Genomic_DNA"/>
</dbReference>
<comment type="caution">
    <text evidence="4">The sequence shown here is derived from an EMBL/GenBank/DDBJ whole genome shotgun (WGS) entry which is preliminary data.</text>
</comment>
<feature type="compositionally biased region" description="Pro residues" evidence="1">
    <location>
        <begin position="325"/>
        <end position="339"/>
    </location>
</feature>
<dbReference type="Proteomes" id="UP000230750">
    <property type="component" value="Unassembled WGS sequence"/>
</dbReference>